<dbReference type="InterPro" id="IPR001433">
    <property type="entry name" value="OxRdtase_FAD/NAD-bd"/>
</dbReference>
<keyword evidence="8" id="KW-1185">Reference proteome</keyword>
<proteinExistence type="inferred from homology"/>
<keyword evidence="3" id="KW-0285">Flavoprotein</keyword>
<dbReference type="Gene3D" id="3.40.50.80">
    <property type="entry name" value="Nucleotide-binding domain of ferredoxin-NADP reductase (FNR) module"/>
    <property type="match status" value="1"/>
</dbReference>
<name>A0A4P9YZ97_9FUNG</name>
<evidence type="ECO:0000256" key="5">
    <source>
        <dbReference type="ARBA" id="ARBA00023002"/>
    </source>
</evidence>
<comment type="similarity">
    <text evidence="2">Belongs to the flavoprotein pyridine nucleotide cytochrome reductase family.</text>
</comment>
<dbReference type="AlphaFoldDB" id="A0A4P9YZ97"/>
<reference evidence="8" key="1">
    <citation type="journal article" date="2018" name="Nat. Microbiol.">
        <title>Leveraging single-cell genomics to expand the fungal tree of life.</title>
        <authorList>
            <person name="Ahrendt S.R."/>
            <person name="Quandt C.A."/>
            <person name="Ciobanu D."/>
            <person name="Clum A."/>
            <person name="Salamov A."/>
            <person name="Andreopoulos B."/>
            <person name="Cheng J.F."/>
            <person name="Woyke T."/>
            <person name="Pelin A."/>
            <person name="Henrissat B."/>
            <person name="Reynolds N.K."/>
            <person name="Benny G.L."/>
            <person name="Smith M.E."/>
            <person name="James T.Y."/>
            <person name="Grigoriev I.V."/>
        </authorList>
    </citation>
    <scope>NUCLEOTIDE SEQUENCE [LARGE SCALE GENOMIC DNA]</scope>
    <source>
        <strain evidence="8">Benny S71-1</strain>
    </source>
</reference>
<evidence type="ECO:0000259" key="6">
    <source>
        <dbReference type="Pfam" id="PF00175"/>
    </source>
</evidence>
<evidence type="ECO:0000256" key="2">
    <source>
        <dbReference type="ARBA" id="ARBA00006105"/>
    </source>
</evidence>
<dbReference type="InterPro" id="IPR039261">
    <property type="entry name" value="FNR_nucleotide-bd"/>
</dbReference>
<dbReference type="EMBL" id="KZ989746">
    <property type="protein sequence ID" value="RKP25446.1"/>
    <property type="molecule type" value="Genomic_DNA"/>
</dbReference>
<sequence length="134" mass="14815">MVQLLEHALVDEADSTRFTLVFAARHERDHLLADTLDGLVERHPDRLRVRYLAERVAPEARAAWTGGIGRITESDIKDAATWQVDEQRASLVLVCGPPGMMEQIAGRMRSEVDPGRVGGLLARLGYGTSQVIKL</sequence>
<dbReference type="InterPro" id="IPR001834">
    <property type="entry name" value="CBR-like"/>
</dbReference>
<dbReference type="SUPFAM" id="SSF52343">
    <property type="entry name" value="Ferredoxin reductase-like, C-terminal NADP-linked domain"/>
    <property type="match status" value="1"/>
</dbReference>
<dbReference type="GO" id="GO:0016491">
    <property type="term" value="F:oxidoreductase activity"/>
    <property type="evidence" value="ECO:0007669"/>
    <property type="project" value="UniProtKB-KW"/>
</dbReference>
<protein>
    <recommendedName>
        <fullName evidence="6">Oxidoreductase FAD/NAD(P)-binding domain-containing protein</fullName>
    </recommendedName>
</protein>
<evidence type="ECO:0000256" key="4">
    <source>
        <dbReference type="ARBA" id="ARBA00022827"/>
    </source>
</evidence>
<feature type="domain" description="Oxidoreductase FAD/NAD(P)-binding" evidence="6">
    <location>
        <begin position="1"/>
        <end position="104"/>
    </location>
</feature>
<organism evidence="7 8">
    <name type="scientific">Syncephalis pseudoplumigaleata</name>
    <dbReference type="NCBI Taxonomy" id="1712513"/>
    <lineage>
        <taxon>Eukaryota</taxon>
        <taxon>Fungi</taxon>
        <taxon>Fungi incertae sedis</taxon>
        <taxon>Zoopagomycota</taxon>
        <taxon>Zoopagomycotina</taxon>
        <taxon>Zoopagomycetes</taxon>
        <taxon>Zoopagales</taxon>
        <taxon>Piptocephalidaceae</taxon>
        <taxon>Syncephalis</taxon>
    </lineage>
</organism>
<evidence type="ECO:0000256" key="3">
    <source>
        <dbReference type="ARBA" id="ARBA00022630"/>
    </source>
</evidence>
<dbReference type="Pfam" id="PF00175">
    <property type="entry name" value="NAD_binding_1"/>
    <property type="match status" value="1"/>
</dbReference>
<gene>
    <name evidence="7" type="ORF">SYNPS1DRAFT_28830</name>
</gene>
<dbReference type="OrthoDB" id="432685at2759"/>
<evidence type="ECO:0000313" key="7">
    <source>
        <dbReference type="EMBL" id="RKP25446.1"/>
    </source>
</evidence>
<comment type="cofactor">
    <cofactor evidence="1">
        <name>FAD</name>
        <dbReference type="ChEBI" id="CHEBI:57692"/>
    </cofactor>
</comment>
<evidence type="ECO:0000313" key="8">
    <source>
        <dbReference type="Proteomes" id="UP000278143"/>
    </source>
</evidence>
<keyword evidence="5" id="KW-0560">Oxidoreductase</keyword>
<keyword evidence="4" id="KW-0274">FAD</keyword>
<evidence type="ECO:0000256" key="1">
    <source>
        <dbReference type="ARBA" id="ARBA00001974"/>
    </source>
</evidence>
<dbReference type="PANTHER" id="PTHR19370">
    <property type="entry name" value="NADH-CYTOCHROME B5 REDUCTASE"/>
    <property type="match status" value="1"/>
</dbReference>
<dbReference type="Proteomes" id="UP000278143">
    <property type="component" value="Unassembled WGS sequence"/>
</dbReference>
<accession>A0A4P9YZ97</accession>